<evidence type="ECO:0000313" key="2">
    <source>
        <dbReference type="Proteomes" id="UP000004848"/>
    </source>
</evidence>
<name>A0NZ50_ROSAI</name>
<evidence type="ECO:0000313" key="1">
    <source>
        <dbReference type="EMBL" id="EAV42051.1"/>
    </source>
</evidence>
<dbReference type="Proteomes" id="UP000004848">
    <property type="component" value="Unassembled WGS sequence"/>
</dbReference>
<sequence length="49" mass="5216">MLSIGWAVIFDHSSRFVVIVNRELGSWPGAKALTAAPFCLRGLGNSAQA</sequence>
<gene>
    <name evidence="1" type="ORF">SIAM614_25567</name>
</gene>
<organism evidence="1 2">
    <name type="scientific">Roseibium aggregatum (strain ATCC 25650 / DSM 13394 / JCM 20685 / NBRC 16684 / NCIMB 2208 / IAM 12614 / B1)</name>
    <name type="common">Stappia aggregata</name>
    <dbReference type="NCBI Taxonomy" id="384765"/>
    <lineage>
        <taxon>Bacteria</taxon>
        <taxon>Pseudomonadati</taxon>
        <taxon>Pseudomonadota</taxon>
        <taxon>Alphaproteobacteria</taxon>
        <taxon>Hyphomicrobiales</taxon>
        <taxon>Stappiaceae</taxon>
        <taxon>Roseibium</taxon>
    </lineage>
</organism>
<protein>
    <submittedName>
        <fullName evidence="1">Uncharacterized protein</fullName>
    </submittedName>
</protein>
<dbReference type="EMBL" id="AAUW01000017">
    <property type="protein sequence ID" value="EAV42051.1"/>
    <property type="molecule type" value="Genomic_DNA"/>
</dbReference>
<accession>A0NZ50</accession>
<dbReference type="AlphaFoldDB" id="A0NZ50"/>
<comment type="caution">
    <text evidence="1">The sequence shown here is derived from an EMBL/GenBank/DDBJ whole genome shotgun (WGS) entry which is preliminary data.</text>
</comment>
<proteinExistence type="predicted"/>
<reference evidence="1 2" key="1">
    <citation type="submission" date="2006-05" db="EMBL/GenBank/DDBJ databases">
        <authorList>
            <person name="King G."/>
            <person name="Ferriera S."/>
            <person name="Johnson J."/>
            <person name="Kravitz S."/>
            <person name="Beeson K."/>
            <person name="Sutton G."/>
            <person name="Rogers Y.-H."/>
            <person name="Friedman R."/>
            <person name="Frazier M."/>
            <person name="Venter J.C."/>
        </authorList>
    </citation>
    <scope>NUCLEOTIDE SEQUENCE [LARGE SCALE GENOMIC DNA]</scope>
    <source>
        <strain evidence="2">ATCC 25650 / DSM 13394 / JCM 20685 / NBRC 16684 / NCIMB 2208 / IAM 12614 / B1</strain>
    </source>
</reference>